<evidence type="ECO:0000313" key="3">
    <source>
        <dbReference type="Proteomes" id="UP000443582"/>
    </source>
</evidence>
<name>A0ABY0IHG3_9BACT</name>
<feature type="domain" description="Chalcone isomerase" evidence="1">
    <location>
        <begin position="20"/>
        <end position="151"/>
    </location>
</feature>
<comment type="caution">
    <text evidence="2">The sequence shown here is derived from an EMBL/GenBank/DDBJ whole genome shotgun (WGS) entry which is preliminary data.</text>
</comment>
<dbReference type="InterPro" id="IPR036298">
    <property type="entry name" value="Chalcone_isomerase_sf"/>
</dbReference>
<organism evidence="2 3">
    <name type="scientific">Halobacteriovorax vibrionivorans</name>
    <dbReference type="NCBI Taxonomy" id="2152716"/>
    <lineage>
        <taxon>Bacteria</taxon>
        <taxon>Pseudomonadati</taxon>
        <taxon>Bdellovibrionota</taxon>
        <taxon>Bacteriovoracia</taxon>
        <taxon>Bacteriovoracales</taxon>
        <taxon>Halobacteriovoraceae</taxon>
        <taxon>Halobacteriovorax</taxon>
    </lineage>
</organism>
<reference evidence="3" key="1">
    <citation type="journal article" date="2019" name="Int. J. Syst. Evol. Microbiol.">
        <title>Halobacteriovorax valvorus sp. nov., a novel prokaryotic predator isolated from coastal seawater of China.</title>
        <authorList>
            <person name="Chen M.-X."/>
        </authorList>
    </citation>
    <scope>NUCLEOTIDE SEQUENCE [LARGE SCALE GENOMIC DNA]</scope>
    <source>
        <strain evidence="3">BL9</strain>
    </source>
</reference>
<dbReference type="InterPro" id="IPR016087">
    <property type="entry name" value="Chalcone_isomerase"/>
</dbReference>
<dbReference type="RefSeq" id="WP_115361064.1">
    <property type="nucleotide sequence ID" value="NZ_QDKL01000002.1"/>
</dbReference>
<dbReference type="Pfam" id="PF16036">
    <property type="entry name" value="Chalcone_3"/>
    <property type="match status" value="1"/>
</dbReference>
<dbReference type="EMBL" id="QDKL01000002">
    <property type="protein sequence ID" value="RZF21558.1"/>
    <property type="molecule type" value="Genomic_DNA"/>
</dbReference>
<evidence type="ECO:0000259" key="1">
    <source>
        <dbReference type="Pfam" id="PF16036"/>
    </source>
</evidence>
<dbReference type="Proteomes" id="UP000443582">
    <property type="component" value="Unassembled WGS sequence"/>
</dbReference>
<sequence length="155" mass="17780">MNKLLILVLLFPMLVMAKIDKDFKLVGEGVLSYYFWDVYKVSYFKSIVSDDELIKITYLRDVERKHSQAGWDESLGKLKGVEKQLEWLKNNAVDVKEGDVLAIYKLNGSDVIIQKNGETISSKKDDKKLFSIVHSPWIGPQSVDEDLKEKLIKGK</sequence>
<accession>A0ABY0IHG3</accession>
<dbReference type="SUPFAM" id="SSF54626">
    <property type="entry name" value="Chalcone isomerase"/>
    <property type="match status" value="1"/>
</dbReference>
<keyword evidence="3" id="KW-1185">Reference proteome</keyword>
<protein>
    <recommendedName>
        <fullName evidence="1">Chalcone isomerase domain-containing protein</fullName>
    </recommendedName>
</protein>
<proteinExistence type="predicted"/>
<gene>
    <name evidence="2" type="ORF">DAY19_07675</name>
</gene>
<evidence type="ECO:0000313" key="2">
    <source>
        <dbReference type="EMBL" id="RZF21558.1"/>
    </source>
</evidence>